<reference evidence="4" key="1">
    <citation type="journal article" date="2013" name="Science">
        <title>The Amborella genome and the evolution of flowering plants.</title>
        <authorList>
            <consortium name="Amborella Genome Project"/>
        </authorList>
    </citation>
    <scope>NUCLEOTIDE SEQUENCE [LARGE SCALE GENOMIC DNA]</scope>
</reference>
<evidence type="ECO:0000256" key="2">
    <source>
        <dbReference type="SAM" id="SignalP"/>
    </source>
</evidence>
<accession>U5DE37</accession>
<dbReference type="EMBL" id="KI392088">
    <property type="protein sequence ID" value="ERN18673.1"/>
    <property type="molecule type" value="Genomic_DNA"/>
</dbReference>
<name>U5DE37_AMBTC</name>
<dbReference type="Gramene" id="ERN18673">
    <property type="protein sequence ID" value="ERN18673"/>
    <property type="gene ID" value="AMTR_s00065p00198930"/>
</dbReference>
<keyword evidence="4" id="KW-1185">Reference proteome</keyword>
<protein>
    <submittedName>
        <fullName evidence="3">Uncharacterized protein</fullName>
    </submittedName>
</protein>
<evidence type="ECO:0000256" key="1">
    <source>
        <dbReference type="SAM" id="MobiDB-lite"/>
    </source>
</evidence>
<evidence type="ECO:0000313" key="3">
    <source>
        <dbReference type="EMBL" id="ERN18673.1"/>
    </source>
</evidence>
<proteinExistence type="predicted"/>
<sequence length="111" mass="12425">MASFASIQLLLIFASLSYASATFIPNFDISWGDQRDKLLPGGDTVQLTLDKWSALLSRLQPRSDRFRVYWKCDRRAIRDAHKRILSRQGQRKPSTPTPSSGTQPNSISGSA</sequence>
<feature type="chain" id="PRO_5004658860" evidence="2">
    <location>
        <begin position="22"/>
        <end position="111"/>
    </location>
</feature>
<keyword evidence="2" id="KW-0732">Signal</keyword>
<dbReference type="AlphaFoldDB" id="U5DE37"/>
<dbReference type="HOGENOM" id="CLU_2161817_0_0_1"/>
<gene>
    <name evidence="3" type="ORF">AMTR_s00065p00198930</name>
</gene>
<evidence type="ECO:0000313" key="4">
    <source>
        <dbReference type="Proteomes" id="UP000017836"/>
    </source>
</evidence>
<feature type="signal peptide" evidence="2">
    <location>
        <begin position="1"/>
        <end position="21"/>
    </location>
</feature>
<organism evidence="3 4">
    <name type="scientific">Amborella trichopoda</name>
    <dbReference type="NCBI Taxonomy" id="13333"/>
    <lineage>
        <taxon>Eukaryota</taxon>
        <taxon>Viridiplantae</taxon>
        <taxon>Streptophyta</taxon>
        <taxon>Embryophyta</taxon>
        <taxon>Tracheophyta</taxon>
        <taxon>Spermatophyta</taxon>
        <taxon>Magnoliopsida</taxon>
        <taxon>Amborellales</taxon>
        <taxon>Amborellaceae</taxon>
        <taxon>Amborella</taxon>
    </lineage>
</organism>
<feature type="region of interest" description="Disordered" evidence="1">
    <location>
        <begin position="82"/>
        <end position="111"/>
    </location>
</feature>
<dbReference type="Proteomes" id="UP000017836">
    <property type="component" value="Unassembled WGS sequence"/>
</dbReference>
<feature type="compositionally biased region" description="Low complexity" evidence="1">
    <location>
        <begin position="93"/>
        <end position="102"/>
    </location>
</feature>